<evidence type="ECO:0000313" key="3">
    <source>
        <dbReference type="Proteomes" id="UP000471147"/>
    </source>
</evidence>
<dbReference type="AlphaFoldDB" id="A0A6I4LWY3"/>
<dbReference type="SUPFAM" id="SSF56112">
    <property type="entry name" value="Protein kinase-like (PK-like)"/>
    <property type="match status" value="1"/>
</dbReference>
<organism evidence="2 3">
    <name type="scientific">Sphingorhabdus profundilacus</name>
    <dbReference type="NCBI Taxonomy" id="2509718"/>
    <lineage>
        <taxon>Bacteria</taxon>
        <taxon>Pseudomonadati</taxon>
        <taxon>Pseudomonadota</taxon>
        <taxon>Alphaproteobacteria</taxon>
        <taxon>Sphingomonadales</taxon>
        <taxon>Sphingomonadaceae</taxon>
        <taxon>Sphingorhabdus</taxon>
    </lineage>
</organism>
<keyword evidence="3" id="KW-1185">Reference proteome</keyword>
<name>A0A6I4LWY3_9SPHN</name>
<gene>
    <name evidence="2" type="ORF">EUU23_09405</name>
</gene>
<dbReference type="InterPro" id="IPR002575">
    <property type="entry name" value="Aminoglycoside_PTrfase"/>
</dbReference>
<feature type="domain" description="Aminoglycoside phosphotransferase" evidence="1">
    <location>
        <begin position="310"/>
        <end position="545"/>
    </location>
</feature>
<proteinExistence type="predicted"/>
<evidence type="ECO:0000259" key="1">
    <source>
        <dbReference type="Pfam" id="PF01636"/>
    </source>
</evidence>
<comment type="caution">
    <text evidence="2">The sequence shown here is derived from an EMBL/GenBank/DDBJ whole genome shotgun (WGS) entry which is preliminary data.</text>
</comment>
<protein>
    <submittedName>
        <fullName evidence="2">Aminoglycoside phosphotransferase family protein</fullName>
    </submittedName>
</protein>
<sequence length="611" mass="66779">MLKDTITLWSTHLSADRLRVRLAASEATSAAVLPPPREGSYEAGALVPSTAWRALSDAEFAGLTSRRPEEVPSYASLVLMAPSTDFIAELAAIAAEQEAIAAQDSLHIAPPAIQTQLSALLDRDDSLALFGPALSACVSQSPAGLNTVTPNPDRSLAGLHVDSWDGFVLAERRRGSNRLVVNVGAYPRYLLFVPYEVAGMDETLGWSDETGRDIARQFLLQSDRRVFRLEIRPGEAYLAPTENMIHDASSLGAESPDRALMLRGFLQANLKPHIPQKAADWYVPELARRVVLETVLKTLGGAGQVRIDEYRQGAVNDIYRLRTSGGDDLALRIRRRVSAQEEDGWLVKSALCADLVEHNTGRTHDAARTAATNSARSERIAFPGSAMIHAYRDGCAVVERPPWELVSWITGSSAGECAAPPDFVDLGRRLATLHRVGFSSFRTGLGPSSVKADGEAWLKERLYGLCTPALERRIGDRHADLLRRGHFEMAAVRWALLHGDLHAGNAIVSDEGVRIIDWDEATIGPPEFDFAPLRYATRQTRSGTWVSDASLHCAALTGYWAEGGVTDRALLTLGELLLMLKRFHTNHFEGRHRAAEAAVQDILRLTDQVLG</sequence>
<dbReference type="InterPro" id="IPR011009">
    <property type="entry name" value="Kinase-like_dom_sf"/>
</dbReference>
<evidence type="ECO:0000313" key="2">
    <source>
        <dbReference type="EMBL" id="MVZ97922.1"/>
    </source>
</evidence>
<dbReference type="Gene3D" id="3.90.1200.10">
    <property type="match status" value="1"/>
</dbReference>
<accession>A0A6I4LWY3</accession>
<dbReference type="EMBL" id="SDWJ01000002">
    <property type="protein sequence ID" value="MVZ97922.1"/>
    <property type="molecule type" value="Genomic_DNA"/>
</dbReference>
<dbReference type="GO" id="GO:0016740">
    <property type="term" value="F:transferase activity"/>
    <property type="evidence" value="ECO:0007669"/>
    <property type="project" value="UniProtKB-KW"/>
</dbReference>
<dbReference type="Proteomes" id="UP000471147">
    <property type="component" value="Unassembled WGS sequence"/>
</dbReference>
<reference evidence="2 3" key="1">
    <citation type="submission" date="2019-01" db="EMBL/GenBank/DDBJ databases">
        <title>Sphingorhabdus lacus sp.nov., isolated from an oligotrophic freshwater lake.</title>
        <authorList>
            <person name="Park M."/>
        </authorList>
    </citation>
    <scope>NUCLEOTIDE SEQUENCE [LARGE SCALE GENOMIC DNA]</scope>
    <source>
        <strain evidence="2 3">IMCC26285</strain>
    </source>
</reference>
<keyword evidence="2" id="KW-0808">Transferase</keyword>
<dbReference type="Pfam" id="PF01636">
    <property type="entry name" value="APH"/>
    <property type="match status" value="1"/>
</dbReference>